<gene>
    <name evidence="3" type="ORF">J057_24435</name>
</gene>
<proteinExistence type="inferred from homology"/>
<dbReference type="Gene3D" id="3.40.50.620">
    <property type="entry name" value="HUPs"/>
    <property type="match status" value="1"/>
</dbReference>
<keyword evidence="4" id="KW-1185">Reference proteome</keyword>
<evidence type="ECO:0000313" key="3">
    <source>
        <dbReference type="EMBL" id="RDW95414.1"/>
    </source>
</evidence>
<dbReference type="SUPFAM" id="SSF52402">
    <property type="entry name" value="Adenine nucleotide alpha hydrolases-like"/>
    <property type="match status" value="1"/>
</dbReference>
<dbReference type="STRING" id="626887.J057_15030"/>
<name>A0A371CG48_9GAMM</name>
<comment type="caution">
    <text evidence="3">The sequence shown here is derived from an EMBL/GenBank/DDBJ whole genome shotgun (WGS) entry which is preliminary data.</text>
</comment>
<dbReference type="OrthoDB" id="9777884at2"/>
<evidence type="ECO:0000256" key="1">
    <source>
        <dbReference type="ARBA" id="ARBA00008791"/>
    </source>
</evidence>
<dbReference type="Pfam" id="PF00582">
    <property type="entry name" value="Usp"/>
    <property type="match status" value="1"/>
</dbReference>
<comment type="similarity">
    <text evidence="1">Belongs to the universal stress protein A family.</text>
</comment>
<dbReference type="InterPro" id="IPR006015">
    <property type="entry name" value="Universal_stress_UspA"/>
</dbReference>
<organism evidence="3 4">
    <name type="scientific">Marinobacter nanhaiticus D15-8W</name>
    <dbReference type="NCBI Taxonomy" id="626887"/>
    <lineage>
        <taxon>Bacteria</taxon>
        <taxon>Pseudomonadati</taxon>
        <taxon>Pseudomonadota</taxon>
        <taxon>Gammaproteobacteria</taxon>
        <taxon>Pseudomonadales</taxon>
        <taxon>Marinobacteraceae</taxon>
        <taxon>Marinobacter</taxon>
    </lineage>
</organism>
<dbReference type="PANTHER" id="PTHR46268">
    <property type="entry name" value="STRESS RESPONSE PROTEIN NHAX"/>
    <property type="match status" value="1"/>
</dbReference>
<evidence type="ECO:0000313" key="4">
    <source>
        <dbReference type="Proteomes" id="UP000013165"/>
    </source>
</evidence>
<dbReference type="InterPro" id="IPR014729">
    <property type="entry name" value="Rossmann-like_a/b/a_fold"/>
</dbReference>
<dbReference type="Proteomes" id="UP000013165">
    <property type="component" value="Unassembled WGS sequence"/>
</dbReference>
<evidence type="ECO:0000259" key="2">
    <source>
        <dbReference type="Pfam" id="PF00582"/>
    </source>
</evidence>
<sequence length="146" mass="15172">MDKGSSSIIVACDGSDQARSAAKLGGSLASALGQPLKLLTVFPESKASNLVLAGVGGDTMQAEKQKYARAAFDAAREVLGDGVEPEDEVILRGDPAHEILEYMQNNPGSHLILGRRGYSAIRSLTLGSVSEKIVRHATGPVTIVGA</sequence>
<feature type="domain" description="UspA" evidence="2">
    <location>
        <begin position="7"/>
        <end position="144"/>
    </location>
</feature>
<dbReference type="PRINTS" id="PR01438">
    <property type="entry name" value="UNVRSLSTRESS"/>
</dbReference>
<protein>
    <submittedName>
        <fullName evidence="3">Universal stress protein</fullName>
    </submittedName>
</protein>
<dbReference type="CDD" id="cd00293">
    <property type="entry name" value="USP-like"/>
    <property type="match status" value="1"/>
</dbReference>
<dbReference type="AlphaFoldDB" id="A0A371CG48"/>
<dbReference type="RefSeq" id="WP_040882516.1">
    <property type="nucleotide sequence ID" value="NZ_AP028878.1"/>
</dbReference>
<dbReference type="PANTHER" id="PTHR46268:SF6">
    <property type="entry name" value="UNIVERSAL STRESS PROTEIN UP12"/>
    <property type="match status" value="1"/>
</dbReference>
<dbReference type="InterPro" id="IPR006016">
    <property type="entry name" value="UspA"/>
</dbReference>
<dbReference type="EMBL" id="APLQ01000014">
    <property type="protein sequence ID" value="RDW95414.1"/>
    <property type="molecule type" value="Genomic_DNA"/>
</dbReference>
<accession>A0A371CG48</accession>
<reference evidence="3 4" key="1">
    <citation type="journal article" date="2013" name="Genome Announc.">
        <title>Genome Sequence of the Polycyclic Aromatic Hydrocarbon-Degrading Bacterium Strain Marinobacter nanhaiticus D15-8WT.</title>
        <authorList>
            <person name="Cui Z."/>
            <person name="Gao W."/>
            <person name="Li Q."/>
            <person name="Xu G."/>
            <person name="Zheng L."/>
        </authorList>
    </citation>
    <scope>NUCLEOTIDE SEQUENCE [LARGE SCALE GENOMIC DNA]</scope>
    <source>
        <strain evidence="3 4">D15-8W</strain>
    </source>
</reference>